<name>A0ABM8VXX2_GIGMA</name>
<sequence>ILYFTNDFTVLKPEQKENKAENNHFSYIPLINAVFSRASLLIFFSKQSPTSIEKDLQLFQ</sequence>
<organism evidence="1 2">
    <name type="scientific">Gigaspora margarita</name>
    <dbReference type="NCBI Taxonomy" id="4874"/>
    <lineage>
        <taxon>Eukaryota</taxon>
        <taxon>Fungi</taxon>
        <taxon>Fungi incertae sedis</taxon>
        <taxon>Mucoromycota</taxon>
        <taxon>Glomeromycotina</taxon>
        <taxon>Glomeromycetes</taxon>
        <taxon>Diversisporales</taxon>
        <taxon>Gigasporaceae</taxon>
        <taxon>Gigaspora</taxon>
    </lineage>
</organism>
<reference evidence="1 2" key="1">
    <citation type="submission" date="2021-06" db="EMBL/GenBank/DDBJ databases">
        <authorList>
            <person name="Kallberg Y."/>
            <person name="Tangrot J."/>
            <person name="Rosling A."/>
        </authorList>
    </citation>
    <scope>NUCLEOTIDE SEQUENCE [LARGE SCALE GENOMIC DNA]</scope>
    <source>
        <strain evidence="1 2">120-4 pot B 10/14</strain>
    </source>
</reference>
<keyword evidence="2" id="KW-1185">Reference proteome</keyword>
<dbReference type="Proteomes" id="UP000789901">
    <property type="component" value="Unassembled WGS sequence"/>
</dbReference>
<protein>
    <submittedName>
        <fullName evidence="1">28969_t:CDS:1</fullName>
    </submittedName>
</protein>
<accession>A0ABM8VXX2</accession>
<feature type="non-terminal residue" evidence="1">
    <location>
        <position position="1"/>
    </location>
</feature>
<dbReference type="EMBL" id="CAJVQB010000203">
    <property type="protein sequence ID" value="CAG8474551.1"/>
    <property type="molecule type" value="Genomic_DNA"/>
</dbReference>
<evidence type="ECO:0000313" key="1">
    <source>
        <dbReference type="EMBL" id="CAG8474551.1"/>
    </source>
</evidence>
<gene>
    <name evidence="1" type="ORF">GMARGA_LOCUS939</name>
</gene>
<proteinExistence type="predicted"/>
<comment type="caution">
    <text evidence="1">The sequence shown here is derived from an EMBL/GenBank/DDBJ whole genome shotgun (WGS) entry which is preliminary data.</text>
</comment>
<evidence type="ECO:0000313" key="2">
    <source>
        <dbReference type="Proteomes" id="UP000789901"/>
    </source>
</evidence>